<reference evidence="3" key="2">
    <citation type="submission" date="2015-10" db="EMBL/GenBank/DDBJ databases">
        <authorList>
            <person name="Gilbert D.G."/>
        </authorList>
    </citation>
    <scope>NUCLEOTIDE SEQUENCE</scope>
</reference>
<evidence type="ECO:0000256" key="1">
    <source>
        <dbReference type="SAM" id="MobiDB-lite"/>
    </source>
</evidence>
<name>A0A0P4X3D6_9CRUS</name>
<feature type="transmembrane region" description="Helical" evidence="2">
    <location>
        <begin position="41"/>
        <end position="67"/>
    </location>
</feature>
<organism evidence="3">
    <name type="scientific">Daphnia magna</name>
    <dbReference type="NCBI Taxonomy" id="35525"/>
    <lineage>
        <taxon>Eukaryota</taxon>
        <taxon>Metazoa</taxon>
        <taxon>Ecdysozoa</taxon>
        <taxon>Arthropoda</taxon>
        <taxon>Crustacea</taxon>
        <taxon>Branchiopoda</taxon>
        <taxon>Diplostraca</taxon>
        <taxon>Cladocera</taxon>
        <taxon>Anomopoda</taxon>
        <taxon>Daphniidae</taxon>
        <taxon>Daphnia</taxon>
    </lineage>
</organism>
<dbReference type="OrthoDB" id="8964374at2759"/>
<evidence type="ECO:0000256" key="2">
    <source>
        <dbReference type="SAM" id="Phobius"/>
    </source>
</evidence>
<accession>A0A0P4X3D6</accession>
<reference evidence="3" key="1">
    <citation type="submission" date="2015-10" db="EMBL/GenBank/DDBJ databases">
        <title>Daphnia magna gene sets from two clonal populations assembled and annotated with EvidentialGene.</title>
        <authorList>
            <person name="Gilbert D."/>
            <person name="Podicheti R."/>
            <person name="Orsini L."/>
            <person name="Colbourne J."/>
            <person name="Pfrender M."/>
        </authorList>
    </citation>
    <scope>NUCLEOTIDE SEQUENCE</scope>
</reference>
<dbReference type="EMBL" id="GDIP01253818">
    <property type="protein sequence ID" value="JAI69583.1"/>
    <property type="molecule type" value="Transcribed_RNA"/>
</dbReference>
<sequence>MTRMKRVRRLQQWEHRPSLSRAYSVTSEPPAYKKQTASSVLLARLIAITVVAVALILGTAIVLAAYLQMRHNGVALHSAAPVSSTETNKAATASLPSALTGDASTAGAGELSSTESSSEAVDEEKDHRRLDTDGDLLEEFLENEGKILRLPTGSDLDIDIDELTKMFLNRTPLDKSKCVVQRRPLDGAEDYVTGPAYHG</sequence>
<dbReference type="AlphaFoldDB" id="A0A0P4X3D6"/>
<keyword evidence="2" id="KW-0472">Membrane</keyword>
<proteinExistence type="predicted"/>
<dbReference type="EMBL" id="GDIP01247533">
    <property type="protein sequence ID" value="JAI75868.1"/>
    <property type="molecule type" value="Transcribed_RNA"/>
</dbReference>
<protein>
    <submittedName>
        <fullName evidence="3">Msr-110-like protein</fullName>
    </submittedName>
</protein>
<feature type="region of interest" description="Disordered" evidence="1">
    <location>
        <begin position="95"/>
        <end position="134"/>
    </location>
</feature>
<evidence type="ECO:0000313" key="3">
    <source>
        <dbReference type="EMBL" id="JAI75868.1"/>
    </source>
</evidence>
<keyword evidence="2" id="KW-1133">Transmembrane helix</keyword>
<keyword evidence="2" id="KW-0812">Transmembrane</keyword>